<dbReference type="Pfam" id="PF13609">
    <property type="entry name" value="Porin_4"/>
    <property type="match status" value="1"/>
</dbReference>
<keyword evidence="8" id="KW-0626">Porin</keyword>
<keyword evidence="4" id="KW-1134">Transmembrane beta strand</keyword>
<keyword evidence="5" id="KW-0812">Transmembrane</keyword>
<dbReference type="AlphaFoldDB" id="A0A482IY89"/>
<dbReference type="CDD" id="cd00342">
    <property type="entry name" value="gram_neg_porins"/>
    <property type="match status" value="1"/>
</dbReference>
<keyword evidence="7" id="KW-0406">Ion transport</keyword>
<dbReference type="InterPro" id="IPR033900">
    <property type="entry name" value="Gram_neg_porin_domain"/>
</dbReference>
<evidence type="ECO:0000256" key="10">
    <source>
        <dbReference type="ARBA" id="ARBA00023237"/>
    </source>
</evidence>
<keyword evidence="3" id="KW-0813">Transport</keyword>
<sequence length="365" mass="38681">MFSIIKVQKYLEFVEEKCKVRKLIGFAVPAVLLCATEAVKAQSNVTIYGIAEAGIRYSTNANAAKNGKFELSEGAVTASRLGLRGTESLGSGISSFFTLEAGFDLSTGQSLQGSSSSGYTQQGTGGTGRLFGRQAFVGLKNEYGALSFGRQYSVAYQMMGGAQIFGNPTVDTLIIVSKYTGVRQDNDIKYEGRFGGLTVGADYAFGEAPGKMSANSGGGVAVGYTFGGASLGATYATTYSADGNEAKRLFGVAGNYVWGPFKATLGYLGNRYKTSDTRNDLVIGGVSYRPGASWLVGMGAFWDKQRDPGGSRTGTYGMVSYQFSKRTNVYVEADYNLIHGRYQLIQSQGVPGGKIGMMVGLGHAF</sequence>
<comment type="subunit">
    <text evidence="2">Homotrimer.</text>
</comment>
<evidence type="ECO:0000256" key="9">
    <source>
        <dbReference type="ARBA" id="ARBA00023136"/>
    </source>
</evidence>
<dbReference type="GO" id="GO:0009279">
    <property type="term" value="C:cell outer membrane"/>
    <property type="evidence" value="ECO:0007669"/>
    <property type="project" value="UniProtKB-SubCell"/>
</dbReference>
<evidence type="ECO:0000313" key="13">
    <source>
        <dbReference type="Proteomes" id="UP000253772"/>
    </source>
</evidence>
<dbReference type="OrthoDB" id="8982743at2"/>
<proteinExistence type="predicted"/>
<evidence type="ECO:0000259" key="11">
    <source>
        <dbReference type="Pfam" id="PF13609"/>
    </source>
</evidence>
<dbReference type="InterPro" id="IPR023614">
    <property type="entry name" value="Porin_dom_sf"/>
</dbReference>
<evidence type="ECO:0000256" key="2">
    <source>
        <dbReference type="ARBA" id="ARBA00011233"/>
    </source>
</evidence>
<dbReference type="SUPFAM" id="SSF56935">
    <property type="entry name" value="Porins"/>
    <property type="match status" value="1"/>
</dbReference>
<protein>
    <submittedName>
        <fullName evidence="12">Porin</fullName>
    </submittedName>
</protein>
<dbReference type="Proteomes" id="UP000253772">
    <property type="component" value="Chromosome c2"/>
</dbReference>
<keyword evidence="9" id="KW-0472">Membrane</keyword>
<keyword evidence="10" id="KW-0998">Cell outer membrane</keyword>
<evidence type="ECO:0000256" key="4">
    <source>
        <dbReference type="ARBA" id="ARBA00022452"/>
    </source>
</evidence>
<evidence type="ECO:0000256" key="1">
    <source>
        <dbReference type="ARBA" id="ARBA00004571"/>
    </source>
</evidence>
<evidence type="ECO:0000256" key="5">
    <source>
        <dbReference type="ARBA" id="ARBA00022692"/>
    </source>
</evidence>
<dbReference type="Gene3D" id="2.40.160.10">
    <property type="entry name" value="Porin"/>
    <property type="match status" value="1"/>
</dbReference>
<accession>A0A482IY89</accession>
<dbReference type="InterPro" id="IPR050298">
    <property type="entry name" value="Gram-neg_bact_OMP"/>
</dbReference>
<reference evidence="12 13" key="1">
    <citation type="submission" date="2019-03" db="EMBL/GenBank/DDBJ databases">
        <title>Comparative insights into the high quality Complete genome sequence of highly metal resistant Cupriavidus metallidurans strain BS1 isolated from a gold-copper mine.</title>
        <authorList>
            <person name="Mazhar H.S."/>
            <person name="Rensing C."/>
        </authorList>
    </citation>
    <scope>NUCLEOTIDE SEQUENCE [LARGE SCALE GENOMIC DNA]</scope>
    <source>
        <strain evidence="12 13">BS1</strain>
    </source>
</reference>
<organism evidence="12 13">
    <name type="scientific">Cupriavidus metallidurans</name>
    <dbReference type="NCBI Taxonomy" id="119219"/>
    <lineage>
        <taxon>Bacteria</taxon>
        <taxon>Pseudomonadati</taxon>
        <taxon>Pseudomonadota</taxon>
        <taxon>Betaproteobacteria</taxon>
        <taxon>Burkholderiales</taxon>
        <taxon>Burkholderiaceae</taxon>
        <taxon>Cupriavidus</taxon>
    </lineage>
</organism>
<name>A0A482IY89_9BURK</name>
<dbReference type="GO" id="GO:0015288">
    <property type="term" value="F:porin activity"/>
    <property type="evidence" value="ECO:0007669"/>
    <property type="project" value="UniProtKB-KW"/>
</dbReference>
<dbReference type="EMBL" id="CP037901">
    <property type="protein sequence ID" value="QBP12523.1"/>
    <property type="molecule type" value="Genomic_DNA"/>
</dbReference>
<keyword evidence="6" id="KW-0732">Signal</keyword>
<feature type="domain" description="Porin" evidence="11">
    <location>
        <begin position="30"/>
        <end position="335"/>
    </location>
</feature>
<dbReference type="GO" id="GO:0006811">
    <property type="term" value="P:monoatomic ion transport"/>
    <property type="evidence" value="ECO:0007669"/>
    <property type="project" value="UniProtKB-KW"/>
</dbReference>
<comment type="subcellular location">
    <subcellularLocation>
        <location evidence="1">Cell outer membrane</location>
        <topology evidence="1">Multi-pass membrane protein</topology>
    </subcellularLocation>
</comment>
<dbReference type="PANTHER" id="PTHR34501:SF9">
    <property type="entry name" value="MAJOR OUTER MEMBRANE PROTEIN P.IA"/>
    <property type="match status" value="1"/>
</dbReference>
<dbReference type="GO" id="GO:0046930">
    <property type="term" value="C:pore complex"/>
    <property type="evidence" value="ECO:0007669"/>
    <property type="project" value="UniProtKB-KW"/>
</dbReference>
<evidence type="ECO:0000313" key="12">
    <source>
        <dbReference type="EMBL" id="QBP12523.1"/>
    </source>
</evidence>
<gene>
    <name evidence="12" type="ORF">DDF84_022625</name>
</gene>
<evidence type="ECO:0000256" key="3">
    <source>
        <dbReference type="ARBA" id="ARBA00022448"/>
    </source>
</evidence>
<dbReference type="PANTHER" id="PTHR34501">
    <property type="entry name" value="PROTEIN YDDL-RELATED"/>
    <property type="match status" value="1"/>
</dbReference>
<evidence type="ECO:0000256" key="6">
    <source>
        <dbReference type="ARBA" id="ARBA00022729"/>
    </source>
</evidence>
<evidence type="ECO:0000256" key="7">
    <source>
        <dbReference type="ARBA" id="ARBA00023065"/>
    </source>
</evidence>
<evidence type="ECO:0000256" key="8">
    <source>
        <dbReference type="ARBA" id="ARBA00023114"/>
    </source>
</evidence>